<gene>
    <name evidence="1" type="ORF">NN4_43460</name>
</gene>
<keyword evidence="2" id="KW-1185">Reference proteome</keyword>
<proteinExistence type="predicted"/>
<dbReference type="AlphaFoldDB" id="A0A511MID3"/>
<protein>
    <submittedName>
        <fullName evidence="1">Uncharacterized protein</fullName>
    </submittedName>
</protein>
<reference evidence="1 2" key="1">
    <citation type="submission" date="2019-07" db="EMBL/GenBank/DDBJ databases">
        <title>Whole genome shotgun sequence of Nocardia ninae NBRC 108245.</title>
        <authorList>
            <person name="Hosoyama A."/>
            <person name="Uohara A."/>
            <person name="Ohji S."/>
            <person name="Ichikawa N."/>
        </authorList>
    </citation>
    <scope>NUCLEOTIDE SEQUENCE [LARGE SCALE GENOMIC DNA]</scope>
    <source>
        <strain evidence="1 2">NBRC 108245</strain>
    </source>
</reference>
<evidence type="ECO:0000313" key="2">
    <source>
        <dbReference type="Proteomes" id="UP000321424"/>
    </source>
</evidence>
<name>A0A511MID3_9NOCA</name>
<dbReference type="Proteomes" id="UP000321424">
    <property type="component" value="Unassembled WGS sequence"/>
</dbReference>
<dbReference type="RefSeq" id="WP_186818549.1">
    <property type="nucleotide sequence ID" value="NZ_BJXA01000029.1"/>
</dbReference>
<evidence type="ECO:0000313" key="1">
    <source>
        <dbReference type="EMBL" id="GEM39827.1"/>
    </source>
</evidence>
<accession>A0A511MID3</accession>
<comment type="caution">
    <text evidence="1">The sequence shown here is derived from an EMBL/GenBank/DDBJ whole genome shotgun (WGS) entry which is preliminary data.</text>
</comment>
<sequence length="52" mass="5697">MITFLIAFAVIVAFATLMSHYSAPAGSTNITDRDRQRLQAELSAMHGRTSNI</sequence>
<organism evidence="1 2">
    <name type="scientific">Nocardia ninae NBRC 108245</name>
    <dbReference type="NCBI Taxonomy" id="1210091"/>
    <lineage>
        <taxon>Bacteria</taxon>
        <taxon>Bacillati</taxon>
        <taxon>Actinomycetota</taxon>
        <taxon>Actinomycetes</taxon>
        <taxon>Mycobacteriales</taxon>
        <taxon>Nocardiaceae</taxon>
        <taxon>Nocardia</taxon>
    </lineage>
</organism>
<dbReference type="EMBL" id="BJXA01000029">
    <property type="protein sequence ID" value="GEM39827.1"/>
    <property type="molecule type" value="Genomic_DNA"/>
</dbReference>